<dbReference type="GO" id="GO:0016020">
    <property type="term" value="C:membrane"/>
    <property type="evidence" value="ECO:0007669"/>
    <property type="project" value="GOC"/>
</dbReference>
<dbReference type="InterPro" id="IPR029052">
    <property type="entry name" value="Metallo-depent_PP-like"/>
</dbReference>
<dbReference type="Gene3D" id="3.60.21.10">
    <property type="match status" value="1"/>
</dbReference>
<dbReference type="OrthoDB" id="9780884at2"/>
<name>A0A9W5RF00_9ACTO</name>
<keyword evidence="3" id="KW-1185">Reference proteome</keyword>
<dbReference type="InterPro" id="IPR051158">
    <property type="entry name" value="Metallophosphoesterase_sf"/>
</dbReference>
<dbReference type="GO" id="GO:0009245">
    <property type="term" value="P:lipid A biosynthetic process"/>
    <property type="evidence" value="ECO:0007669"/>
    <property type="project" value="TreeGrafter"/>
</dbReference>
<protein>
    <recommendedName>
        <fullName evidence="1">Calcineurin-like phosphoesterase domain-containing protein</fullName>
    </recommendedName>
</protein>
<dbReference type="PANTHER" id="PTHR31302:SF20">
    <property type="entry name" value="CONSERVED PROTEIN"/>
    <property type="match status" value="1"/>
</dbReference>
<dbReference type="GO" id="GO:0008758">
    <property type="term" value="F:UDP-2,3-diacylglucosamine hydrolase activity"/>
    <property type="evidence" value="ECO:0007669"/>
    <property type="project" value="TreeGrafter"/>
</dbReference>
<dbReference type="PANTHER" id="PTHR31302">
    <property type="entry name" value="TRANSMEMBRANE PROTEIN WITH METALLOPHOSPHOESTERASE DOMAIN-RELATED"/>
    <property type="match status" value="1"/>
</dbReference>
<dbReference type="Pfam" id="PF00149">
    <property type="entry name" value="Metallophos"/>
    <property type="match status" value="1"/>
</dbReference>
<dbReference type="AlphaFoldDB" id="A0A9W5RF00"/>
<sequence>MSARKLLSSTAVVATAAGVSVAAWTQIERRMPTLRRYVVELPEGLETPTLRILQIADPHLYPGQDFLVDFIRGLADENFDFVVATGDNFGSIAGADMVRRAFEPLMDRPGAFVFGSNDYYSPRKKRWSTYLTGPSKHSKKRNVPDLPWEDLASFFESAGWVNLTNQAEVIDVPVKGSIFEGDAGQTGLVRVGLIGVDDPHIKRDRIPELPDGWYAADTIRLGITHAPYQRVLNEYTSDDAHLILAGHTHGGQLCVPGYGALVTNCDLPRELASGLTIWSFAGKESPLHVSAGLGTSPYAPVRFACRPEASIIEMRPAVRT</sequence>
<accession>A0A9W5RF00</accession>
<comment type="caution">
    <text evidence="2">The sequence shown here is derived from an EMBL/GenBank/DDBJ whole genome shotgun (WGS) entry which is preliminary data.</text>
</comment>
<gene>
    <name evidence="2" type="ORF">HMPREF9238_01025</name>
</gene>
<reference evidence="2 3" key="1">
    <citation type="submission" date="2013-05" db="EMBL/GenBank/DDBJ databases">
        <title>The Genome Sequence of Actinomyces europaeus ACS-120-V-COL10B.</title>
        <authorList>
            <consortium name="The Broad Institute Genomics Platform"/>
            <person name="Earl A."/>
            <person name="Ward D."/>
            <person name="Feldgarden M."/>
            <person name="Gevers D."/>
            <person name="Saerens B."/>
            <person name="Vaneechoutte M."/>
            <person name="Walker B."/>
            <person name="Young S."/>
            <person name="Zeng Q."/>
            <person name="Gargeya S."/>
            <person name="Fitzgerald M."/>
            <person name="Haas B."/>
            <person name="Abouelleil A."/>
            <person name="Allen A.W."/>
            <person name="Alvarado L."/>
            <person name="Arachchi H.M."/>
            <person name="Berlin A.M."/>
            <person name="Chapman S.B."/>
            <person name="Gainer-Dewar J."/>
            <person name="Goldberg J."/>
            <person name="Griggs A."/>
            <person name="Gujja S."/>
            <person name="Hansen M."/>
            <person name="Howarth C."/>
            <person name="Imamovic A."/>
            <person name="Ireland A."/>
            <person name="Larimer J."/>
            <person name="McCowan C."/>
            <person name="Murphy C."/>
            <person name="Pearson M."/>
            <person name="Poon T.W."/>
            <person name="Priest M."/>
            <person name="Roberts A."/>
            <person name="Saif S."/>
            <person name="Shea T."/>
            <person name="Sisk P."/>
            <person name="Sykes S."/>
            <person name="Wortman J."/>
            <person name="Nusbaum C."/>
            <person name="Birren B."/>
        </authorList>
    </citation>
    <scope>NUCLEOTIDE SEQUENCE [LARGE SCALE GENOMIC DNA]</scope>
    <source>
        <strain evidence="2 3">ACS-120-V-Col10b</strain>
    </source>
</reference>
<evidence type="ECO:0000259" key="1">
    <source>
        <dbReference type="Pfam" id="PF00149"/>
    </source>
</evidence>
<dbReference type="SUPFAM" id="SSF56300">
    <property type="entry name" value="Metallo-dependent phosphatases"/>
    <property type="match status" value="1"/>
</dbReference>
<feature type="domain" description="Calcineurin-like phosphoesterase" evidence="1">
    <location>
        <begin position="50"/>
        <end position="250"/>
    </location>
</feature>
<evidence type="ECO:0000313" key="3">
    <source>
        <dbReference type="Proteomes" id="UP000014387"/>
    </source>
</evidence>
<dbReference type="RefSeq" id="WP_016444369.1">
    <property type="nucleotide sequence ID" value="NZ_KE150266.1"/>
</dbReference>
<organism evidence="2 3">
    <name type="scientific">Gleimia europaea ACS-120-V-Col10b</name>
    <dbReference type="NCBI Taxonomy" id="883069"/>
    <lineage>
        <taxon>Bacteria</taxon>
        <taxon>Bacillati</taxon>
        <taxon>Actinomycetota</taxon>
        <taxon>Actinomycetes</taxon>
        <taxon>Actinomycetales</taxon>
        <taxon>Actinomycetaceae</taxon>
        <taxon>Gleimia</taxon>
    </lineage>
</organism>
<proteinExistence type="predicted"/>
<evidence type="ECO:0000313" key="2">
    <source>
        <dbReference type="EMBL" id="EPD31258.1"/>
    </source>
</evidence>
<dbReference type="EMBL" id="AGWN01000001">
    <property type="protein sequence ID" value="EPD31258.1"/>
    <property type="molecule type" value="Genomic_DNA"/>
</dbReference>
<dbReference type="InterPro" id="IPR004843">
    <property type="entry name" value="Calcineurin-like_PHP"/>
</dbReference>
<dbReference type="Proteomes" id="UP000014387">
    <property type="component" value="Unassembled WGS sequence"/>
</dbReference>